<reference evidence="2 3" key="1">
    <citation type="submission" date="2021-06" db="EMBL/GenBank/DDBJ databases">
        <title>Caerostris darwini draft genome.</title>
        <authorList>
            <person name="Kono N."/>
            <person name="Arakawa K."/>
        </authorList>
    </citation>
    <scope>NUCLEOTIDE SEQUENCE [LARGE SCALE GENOMIC DNA]</scope>
</reference>
<protein>
    <submittedName>
        <fullName evidence="2">Uncharacterized protein</fullName>
    </submittedName>
</protein>
<comment type="caution">
    <text evidence="2">The sequence shown here is derived from an EMBL/GenBank/DDBJ whole genome shotgun (WGS) entry which is preliminary data.</text>
</comment>
<name>A0AAV4PND9_9ARAC</name>
<evidence type="ECO:0000313" key="2">
    <source>
        <dbReference type="EMBL" id="GIX98619.1"/>
    </source>
</evidence>
<keyword evidence="3" id="KW-1185">Reference proteome</keyword>
<dbReference type="EMBL" id="BPLQ01003196">
    <property type="protein sequence ID" value="GIX98619.1"/>
    <property type="molecule type" value="Genomic_DNA"/>
</dbReference>
<organism evidence="2 3">
    <name type="scientific">Caerostris darwini</name>
    <dbReference type="NCBI Taxonomy" id="1538125"/>
    <lineage>
        <taxon>Eukaryota</taxon>
        <taxon>Metazoa</taxon>
        <taxon>Ecdysozoa</taxon>
        <taxon>Arthropoda</taxon>
        <taxon>Chelicerata</taxon>
        <taxon>Arachnida</taxon>
        <taxon>Araneae</taxon>
        <taxon>Araneomorphae</taxon>
        <taxon>Entelegynae</taxon>
        <taxon>Araneoidea</taxon>
        <taxon>Araneidae</taxon>
        <taxon>Caerostris</taxon>
    </lineage>
</organism>
<proteinExistence type="predicted"/>
<evidence type="ECO:0000256" key="1">
    <source>
        <dbReference type="SAM" id="MobiDB-lite"/>
    </source>
</evidence>
<dbReference type="Proteomes" id="UP001054837">
    <property type="component" value="Unassembled WGS sequence"/>
</dbReference>
<feature type="region of interest" description="Disordered" evidence="1">
    <location>
        <begin position="24"/>
        <end position="43"/>
    </location>
</feature>
<dbReference type="AlphaFoldDB" id="A0AAV4PND9"/>
<evidence type="ECO:0000313" key="3">
    <source>
        <dbReference type="Proteomes" id="UP001054837"/>
    </source>
</evidence>
<gene>
    <name evidence="2" type="ORF">CDAR_580191</name>
</gene>
<accession>A0AAV4PND9</accession>
<sequence length="110" mass="12599">MHIGNKEVECTKYRTMFSRSRINNSTLGRVNKPRPTDVLQQKSHVSPRSLLECRLEFSRQVLAAIVQLSPTSSTRTGGKKEGVVSTSKQKLWNREKINTCHNRRKYGVNI</sequence>